<comment type="caution">
    <text evidence="3">The sequence shown here is derived from an EMBL/GenBank/DDBJ whole genome shotgun (WGS) entry which is preliminary data.</text>
</comment>
<gene>
    <name evidence="3" type="ORF">F8O05_01955</name>
</gene>
<dbReference type="EMBL" id="WBKB01000001">
    <property type="protein sequence ID" value="KAB1645041.1"/>
    <property type="molecule type" value="Genomic_DNA"/>
</dbReference>
<evidence type="ECO:0000313" key="3">
    <source>
        <dbReference type="EMBL" id="KAB1645041.1"/>
    </source>
</evidence>
<proteinExistence type="predicted"/>
<name>A0A7J5BFJ4_9MICO</name>
<evidence type="ECO:0000256" key="1">
    <source>
        <dbReference type="SAM" id="MobiDB-lite"/>
    </source>
</evidence>
<dbReference type="OrthoDB" id="4320047at2"/>
<evidence type="ECO:0000313" key="4">
    <source>
        <dbReference type="Proteomes" id="UP000433493"/>
    </source>
</evidence>
<dbReference type="AlphaFoldDB" id="A0A7J5BFJ4"/>
<evidence type="ECO:0000256" key="2">
    <source>
        <dbReference type="SAM" id="Phobius"/>
    </source>
</evidence>
<reference evidence="3 4" key="1">
    <citation type="submission" date="2019-09" db="EMBL/GenBank/DDBJ databases">
        <title>Phylogeny of genus Pseudoclavibacter and closely related genus.</title>
        <authorList>
            <person name="Li Y."/>
        </authorList>
    </citation>
    <scope>NUCLEOTIDE SEQUENCE [LARGE SCALE GENOMIC DNA]</scope>
    <source>
        <strain evidence="3 4">KCTC 13959</strain>
    </source>
</reference>
<keyword evidence="4" id="KW-1185">Reference proteome</keyword>
<feature type="region of interest" description="Disordered" evidence="1">
    <location>
        <begin position="61"/>
        <end position="83"/>
    </location>
</feature>
<feature type="transmembrane region" description="Helical" evidence="2">
    <location>
        <begin position="104"/>
        <end position="128"/>
    </location>
</feature>
<keyword evidence="2" id="KW-0812">Transmembrane</keyword>
<protein>
    <submittedName>
        <fullName evidence="3">Uncharacterized protein</fullName>
    </submittedName>
</protein>
<dbReference type="Proteomes" id="UP000433493">
    <property type="component" value="Unassembled WGS sequence"/>
</dbReference>
<feature type="transmembrane region" description="Helical" evidence="2">
    <location>
        <begin position="178"/>
        <end position="200"/>
    </location>
</feature>
<keyword evidence="2" id="KW-1133">Transmembrane helix</keyword>
<dbReference type="RefSeq" id="WP_158051051.1">
    <property type="nucleotide sequence ID" value="NZ_WBKB01000001.1"/>
</dbReference>
<keyword evidence="2" id="KW-0472">Membrane</keyword>
<feature type="region of interest" description="Disordered" evidence="1">
    <location>
        <begin position="298"/>
        <end position="322"/>
    </location>
</feature>
<sequence>MSEQPNTKEFSKERAAHILELRIHGIANTPPETMLGVPRDEIVSVAGDELGGFWTYKKPAASPTAPEAGDLNTPQPRTDEPGRIRTEAYSWGNMVRSGGSLGSAVVSIFVQIGWLLTLPFAFCNVAYWTRRITRNTDGDREWLSGPGAVRDAAVLVSLVARDGTLATASASFLAVVDAAIAASLTVMIALAGMAIVMAIANAASSKERPLGLLWNILCFFPRAGHPFAPPCYGERAIPELSTRTLDWLDSPEHPEDPDRPNNPSDTERRVVLAAHSMGGVLATATLFAALGQAGGRDEADDAQANASQLERSAPPDTRPDARGRLGLVTFGIQLRAYFSRIFPDVLGPDVLGVPPTRGPQLFSVDPWNRQVLHEFHEDLAGLRITEPRYGPSLREELTSGASSEPQPAWRSLWRRTDYLGFPIYSYRDKDNPIDRGASETDPNGYLWKVATHSGYQFTLQYRVALDEVIETLQP</sequence>
<organism evidence="3 4">
    <name type="scientific">Gulosibacter chungangensis</name>
    <dbReference type="NCBI Taxonomy" id="979746"/>
    <lineage>
        <taxon>Bacteria</taxon>
        <taxon>Bacillati</taxon>
        <taxon>Actinomycetota</taxon>
        <taxon>Actinomycetes</taxon>
        <taxon>Micrococcales</taxon>
        <taxon>Microbacteriaceae</taxon>
        <taxon>Gulosibacter</taxon>
    </lineage>
</organism>
<accession>A0A7J5BFJ4</accession>